<feature type="compositionally biased region" description="Pro residues" evidence="5">
    <location>
        <begin position="335"/>
        <end position="347"/>
    </location>
</feature>
<evidence type="ECO:0000256" key="7">
    <source>
        <dbReference type="SAM" id="SignalP"/>
    </source>
</evidence>
<evidence type="ECO:0000256" key="4">
    <source>
        <dbReference type="ARBA" id="ARBA00023136"/>
    </source>
</evidence>
<evidence type="ECO:0000256" key="1">
    <source>
        <dbReference type="ARBA" id="ARBA00004141"/>
    </source>
</evidence>
<name>A0A7H0IMZ1_9ACTN</name>
<dbReference type="EMBL" id="CP060828">
    <property type="protein sequence ID" value="QNP74157.1"/>
    <property type="molecule type" value="Genomic_DNA"/>
</dbReference>
<dbReference type="GO" id="GO:0015095">
    <property type="term" value="F:magnesium ion transmembrane transporter activity"/>
    <property type="evidence" value="ECO:0007669"/>
    <property type="project" value="InterPro"/>
</dbReference>
<keyword evidence="3 6" id="KW-1133">Transmembrane helix</keyword>
<feature type="compositionally biased region" description="Basic and acidic residues" evidence="5">
    <location>
        <begin position="284"/>
        <end position="297"/>
    </location>
</feature>
<dbReference type="SUPFAM" id="SSF103481">
    <property type="entry name" value="Multidrug resistance efflux transporter EmrE"/>
    <property type="match status" value="1"/>
</dbReference>
<evidence type="ECO:0000256" key="2">
    <source>
        <dbReference type="ARBA" id="ARBA00022692"/>
    </source>
</evidence>
<reference evidence="8 9" key="1">
    <citation type="submission" date="2020-08" db="EMBL/GenBank/DDBJ databases">
        <title>A novel species.</title>
        <authorList>
            <person name="Gao J."/>
        </authorList>
    </citation>
    <scope>NUCLEOTIDE SEQUENCE [LARGE SCALE GENOMIC DNA]</scope>
    <source>
        <strain evidence="8 9">CRXT-G-22</strain>
    </source>
</reference>
<dbReference type="RefSeq" id="WP_187751083.1">
    <property type="nucleotide sequence ID" value="NZ_CP060828.1"/>
</dbReference>
<dbReference type="PANTHER" id="PTHR40761">
    <property type="entry name" value="CONSERVED INTEGRAL MEMBRANE ALANINE VALINE AND LEUCINE RICH PROTEIN-RELATED"/>
    <property type="match status" value="1"/>
</dbReference>
<proteinExistence type="predicted"/>
<dbReference type="AlphaFoldDB" id="A0A7H0IMZ1"/>
<sequence length="400" mass="39824">MSALALSVVLSLVSAVAYAAGAIVQEQVALSSPGTSGGQYAPLRRPAWWGAVALNGLGGVLHVVALAYGPLSLVQPLGALTIVFALPLAALLVKRRAGATAWRGALMATIGLAGLLALVGASDSQSLTTPQRIAVATATAGAVAALMVAARAVHRHPAVRAMLLATASGIAFGMSSVFTKTVAVDWAGGVSAGDLPTLALIGVLATAGMLLSQASYRGAGLAAPLSTLTVVNPVVAAAVGITMFGETFRYGTTGTALALGCGVVAAGGLILLTTERLAREHTDRPEAPHAGEGRQDTAPEPGAGAGSAVTDPATGGRPLAKHPGQPAAQASAEPAPDPVPEPAPAVPALPAVPAVPPVPALEELPQQRPAELPDGTYRFVLDGLSVAARTGDRHRAKVRS</sequence>
<dbReference type="PANTHER" id="PTHR40761:SF1">
    <property type="entry name" value="CONSERVED INTEGRAL MEMBRANE ALANINE VALINE AND LEUCINE RICH PROTEIN-RELATED"/>
    <property type="match status" value="1"/>
</dbReference>
<evidence type="ECO:0000313" key="8">
    <source>
        <dbReference type="EMBL" id="QNP74157.1"/>
    </source>
</evidence>
<keyword evidence="4 6" id="KW-0472">Membrane</keyword>
<feature type="transmembrane region" description="Helical" evidence="6">
    <location>
        <begin position="133"/>
        <end position="150"/>
    </location>
</feature>
<keyword evidence="7" id="KW-0732">Signal</keyword>
<keyword evidence="9" id="KW-1185">Reference proteome</keyword>
<dbReference type="Pfam" id="PF05653">
    <property type="entry name" value="Mg_trans_NIPA"/>
    <property type="match status" value="1"/>
</dbReference>
<feature type="transmembrane region" description="Helical" evidence="6">
    <location>
        <begin position="256"/>
        <end position="274"/>
    </location>
</feature>
<feature type="region of interest" description="Disordered" evidence="5">
    <location>
        <begin position="284"/>
        <end position="355"/>
    </location>
</feature>
<feature type="chain" id="PRO_5028819900" evidence="7">
    <location>
        <begin position="20"/>
        <end position="400"/>
    </location>
</feature>
<feature type="transmembrane region" description="Helical" evidence="6">
    <location>
        <begin position="195"/>
        <end position="214"/>
    </location>
</feature>
<comment type="subcellular location">
    <subcellularLocation>
        <location evidence="1">Membrane</location>
        <topology evidence="1">Multi-pass membrane protein</topology>
    </subcellularLocation>
</comment>
<feature type="signal peptide" evidence="7">
    <location>
        <begin position="1"/>
        <end position="19"/>
    </location>
</feature>
<dbReference type="NCBIfam" id="NF038012">
    <property type="entry name" value="DMT_1"/>
    <property type="match status" value="1"/>
</dbReference>
<evidence type="ECO:0000256" key="5">
    <source>
        <dbReference type="SAM" id="MobiDB-lite"/>
    </source>
</evidence>
<feature type="transmembrane region" description="Helical" evidence="6">
    <location>
        <begin position="73"/>
        <end position="93"/>
    </location>
</feature>
<dbReference type="InterPro" id="IPR008521">
    <property type="entry name" value="Mg_trans_NIPA"/>
</dbReference>
<feature type="transmembrane region" description="Helical" evidence="6">
    <location>
        <begin position="100"/>
        <end position="121"/>
    </location>
</feature>
<gene>
    <name evidence="8" type="ORF">IAG44_35025</name>
</gene>
<feature type="transmembrane region" description="Helical" evidence="6">
    <location>
        <begin position="221"/>
        <end position="244"/>
    </location>
</feature>
<organism evidence="8 9">
    <name type="scientific">Streptomyces roseirectus</name>
    <dbReference type="NCBI Taxonomy" id="2768066"/>
    <lineage>
        <taxon>Bacteria</taxon>
        <taxon>Bacillati</taxon>
        <taxon>Actinomycetota</taxon>
        <taxon>Actinomycetes</taxon>
        <taxon>Kitasatosporales</taxon>
        <taxon>Streptomycetaceae</taxon>
        <taxon>Streptomyces</taxon>
    </lineage>
</organism>
<evidence type="ECO:0000256" key="6">
    <source>
        <dbReference type="SAM" id="Phobius"/>
    </source>
</evidence>
<keyword evidence="2 6" id="KW-0812">Transmembrane</keyword>
<dbReference type="Proteomes" id="UP000516052">
    <property type="component" value="Chromosome"/>
</dbReference>
<dbReference type="KEGG" id="sroi:IAG44_35025"/>
<dbReference type="GO" id="GO:0016020">
    <property type="term" value="C:membrane"/>
    <property type="evidence" value="ECO:0007669"/>
    <property type="project" value="UniProtKB-SubCell"/>
</dbReference>
<evidence type="ECO:0000313" key="9">
    <source>
        <dbReference type="Proteomes" id="UP000516052"/>
    </source>
</evidence>
<dbReference type="InterPro" id="IPR037185">
    <property type="entry name" value="EmrE-like"/>
</dbReference>
<feature type="compositionally biased region" description="Low complexity" evidence="5">
    <location>
        <begin position="323"/>
        <end position="334"/>
    </location>
</feature>
<protein>
    <submittedName>
        <fullName evidence="8">DMT family transporter</fullName>
    </submittedName>
</protein>
<accession>A0A7H0IMZ1</accession>
<evidence type="ECO:0000256" key="3">
    <source>
        <dbReference type="ARBA" id="ARBA00022989"/>
    </source>
</evidence>
<feature type="transmembrane region" description="Helical" evidence="6">
    <location>
        <begin position="162"/>
        <end position="183"/>
    </location>
</feature>